<dbReference type="NCBIfam" id="TIGR00199">
    <property type="entry name" value="PncC_domain"/>
    <property type="match status" value="1"/>
</dbReference>
<dbReference type="HAMAP" id="MF_00226_B">
    <property type="entry name" value="CinA_B"/>
    <property type="match status" value="1"/>
</dbReference>
<dbReference type="InterPro" id="IPR001453">
    <property type="entry name" value="MoaB/Mog_dom"/>
</dbReference>
<evidence type="ECO:0000256" key="1">
    <source>
        <dbReference type="HAMAP-Rule" id="MF_00226"/>
    </source>
</evidence>
<dbReference type="EMBL" id="LZYZ01000001">
    <property type="protein sequence ID" value="OOM16654.1"/>
    <property type="molecule type" value="Genomic_DNA"/>
</dbReference>
<dbReference type="PANTHER" id="PTHR13939:SF0">
    <property type="entry name" value="NMN AMIDOHYDROLASE-LIKE PROTEIN YFAY"/>
    <property type="match status" value="1"/>
</dbReference>
<dbReference type="InterPro" id="IPR008136">
    <property type="entry name" value="CinA_C"/>
</dbReference>
<sequence length="411" mass="45041">MKAEIIAIGTEILLGDIVNSNAQYLGQEMAALGIDMYYQQVVGDNEKRIIHAFDEAYSRSDIVITTGGLGPTEDDLTKEVAAKYFNKKLISHENSIKKIKEYFEFRQKRMPENNLKQGLIPESSIVIKNDNGTAPGVIIEENNKTMIILPGPPKEMKPMFEEAVKPYLQKKSDSVLVSKMIKILGVGESTVAEELKDLMESQINPTIAPYAKEVGVIVRVTAKARNEEEAVKLITPVEEEIKRILGDNVYATENIDLEEVVAKLLIEKKLTISTAESCTGGMIASTLINYPGISEVLLEGAVTYSNEAKHKRLGVKNETLDKYGAVSEETAMEMAIGIAKTAGTDVSIVTTGIAGPGGGTKEKPVGLVYVGIYVKGKVEVQKCMFNGNRSRVRLQATITGLDMLRRNLIKK</sequence>
<dbReference type="InterPro" id="IPR050101">
    <property type="entry name" value="CinA"/>
</dbReference>
<dbReference type="SUPFAM" id="SSF53218">
    <property type="entry name" value="Molybdenum cofactor biosynthesis proteins"/>
    <property type="match status" value="1"/>
</dbReference>
<dbReference type="InterPro" id="IPR041424">
    <property type="entry name" value="CinA_KH"/>
</dbReference>
<name>A0A1S8NJI0_CLOSA</name>
<dbReference type="SMART" id="SM00852">
    <property type="entry name" value="MoCF_biosynth"/>
    <property type="match status" value="1"/>
</dbReference>
<evidence type="ECO:0000259" key="2">
    <source>
        <dbReference type="SMART" id="SM00852"/>
    </source>
</evidence>
<evidence type="ECO:0000313" key="3">
    <source>
        <dbReference type="EMBL" id="OOM16654.1"/>
    </source>
</evidence>
<dbReference type="RefSeq" id="WP_077864335.1">
    <property type="nucleotide sequence ID" value="NZ_LZYZ01000001.1"/>
</dbReference>
<dbReference type="NCBIfam" id="TIGR00200">
    <property type="entry name" value="cinA_nterm"/>
    <property type="match status" value="1"/>
</dbReference>
<dbReference type="PANTHER" id="PTHR13939">
    <property type="entry name" value="NICOTINAMIDE-NUCLEOTIDE AMIDOHYDROLASE PNCC"/>
    <property type="match status" value="1"/>
</dbReference>
<feature type="domain" description="MoaB/Mog" evidence="2">
    <location>
        <begin position="4"/>
        <end position="170"/>
    </location>
</feature>
<dbReference type="NCBIfam" id="TIGR00177">
    <property type="entry name" value="molyb_syn"/>
    <property type="match status" value="1"/>
</dbReference>
<dbReference type="Pfam" id="PF00994">
    <property type="entry name" value="MoCF_biosynth"/>
    <property type="match status" value="1"/>
</dbReference>
<dbReference type="InterPro" id="IPR036425">
    <property type="entry name" value="MoaB/Mog-like_dom_sf"/>
</dbReference>
<comment type="caution">
    <text evidence="3">The sequence shown here is derived from an EMBL/GenBank/DDBJ whole genome shotgun (WGS) entry which is preliminary data.</text>
</comment>
<protein>
    <recommendedName>
        <fullName evidence="1">Putative competence-damage inducible protein</fullName>
    </recommendedName>
</protein>
<dbReference type="Pfam" id="PF18146">
    <property type="entry name" value="CinA_KH"/>
    <property type="match status" value="1"/>
</dbReference>
<dbReference type="InterPro" id="IPR008135">
    <property type="entry name" value="Competence-induced_CinA"/>
</dbReference>
<proteinExistence type="inferred from homology"/>
<evidence type="ECO:0000313" key="4">
    <source>
        <dbReference type="Proteomes" id="UP000191154"/>
    </source>
</evidence>
<comment type="similarity">
    <text evidence="1">Belongs to the CinA family.</text>
</comment>
<dbReference type="Pfam" id="PF02464">
    <property type="entry name" value="CinA"/>
    <property type="match status" value="1"/>
</dbReference>
<dbReference type="Gene3D" id="3.40.980.10">
    <property type="entry name" value="MoaB/Mog-like domain"/>
    <property type="match status" value="1"/>
</dbReference>
<dbReference type="NCBIfam" id="NF001813">
    <property type="entry name" value="PRK00549.1"/>
    <property type="match status" value="1"/>
</dbReference>
<dbReference type="InterPro" id="IPR036653">
    <property type="entry name" value="CinA-like_C"/>
</dbReference>
<dbReference type="AlphaFoldDB" id="A0A1S8NJI0"/>
<dbReference type="SUPFAM" id="SSF142433">
    <property type="entry name" value="CinA-like"/>
    <property type="match status" value="1"/>
</dbReference>
<reference evidence="3 4" key="1">
    <citation type="submission" date="2016-05" db="EMBL/GenBank/DDBJ databases">
        <title>Microbial solvent formation.</title>
        <authorList>
            <person name="Poehlein A."/>
            <person name="Montoya Solano J.D."/>
            <person name="Flitsch S."/>
            <person name="Krabben P."/>
            <person name="Duerre P."/>
            <person name="Daniel R."/>
        </authorList>
    </citation>
    <scope>NUCLEOTIDE SEQUENCE [LARGE SCALE GENOMIC DNA]</scope>
    <source>
        <strain evidence="3 4">L1-8</strain>
    </source>
</reference>
<accession>A0A1S8NJI0</accession>
<dbReference type="Gene3D" id="3.90.950.20">
    <property type="entry name" value="CinA-like"/>
    <property type="match status" value="1"/>
</dbReference>
<dbReference type="CDD" id="cd00885">
    <property type="entry name" value="cinA"/>
    <property type="match status" value="1"/>
</dbReference>
<gene>
    <name evidence="3" type="primary">cinA_1</name>
    <name evidence="1" type="synonym">cinA</name>
    <name evidence="3" type="ORF">CLOSAC_09280</name>
</gene>
<dbReference type="Proteomes" id="UP000191154">
    <property type="component" value="Unassembled WGS sequence"/>
</dbReference>
<dbReference type="PIRSF" id="PIRSF006728">
    <property type="entry name" value="CinA"/>
    <property type="match status" value="1"/>
</dbReference>
<dbReference type="Gene3D" id="3.30.70.2860">
    <property type="match status" value="1"/>
</dbReference>
<organism evidence="3 4">
    <name type="scientific">Clostridium saccharobutylicum</name>
    <dbReference type="NCBI Taxonomy" id="169679"/>
    <lineage>
        <taxon>Bacteria</taxon>
        <taxon>Bacillati</taxon>
        <taxon>Bacillota</taxon>
        <taxon>Clostridia</taxon>
        <taxon>Eubacteriales</taxon>
        <taxon>Clostridiaceae</taxon>
        <taxon>Clostridium</taxon>
    </lineage>
</organism>
<dbReference type="STRING" id="169679.CSACC_43160"/>